<dbReference type="GO" id="GO:0016836">
    <property type="term" value="F:hydro-lyase activity"/>
    <property type="evidence" value="ECO:0007669"/>
    <property type="project" value="UniProtKB-UniRule"/>
</dbReference>
<dbReference type="GO" id="GO:0008721">
    <property type="term" value="F:D-serine ammonia-lyase activity"/>
    <property type="evidence" value="ECO:0007669"/>
    <property type="project" value="UniProtKB-EC"/>
</dbReference>
<evidence type="ECO:0000256" key="3">
    <source>
        <dbReference type="ARBA" id="ARBA00023239"/>
    </source>
</evidence>
<keyword evidence="3 4" id="KW-0456">Lyase</keyword>
<dbReference type="PANTHER" id="PTHR48078:SF9">
    <property type="entry name" value="D-SERINE DEHYDRATASE"/>
    <property type="match status" value="1"/>
</dbReference>
<reference evidence="6" key="1">
    <citation type="submission" date="2023-07" db="EMBL/GenBank/DDBJ databases">
        <title>Between Cages and Wild: Unraveling the Impact of Captivity on Animal Microbiomes and Antimicrobial Resistance.</title>
        <authorList>
            <person name="Schmartz G.P."/>
            <person name="Rehner J."/>
            <person name="Schuff M.J."/>
            <person name="Becker S.L."/>
            <person name="Kravczyk M."/>
            <person name="Gurevich A."/>
            <person name="Francke R."/>
            <person name="Mueller R."/>
            <person name="Keller V."/>
            <person name="Keller A."/>
        </authorList>
    </citation>
    <scope>NUCLEOTIDE SEQUENCE</scope>
    <source>
        <strain evidence="6">S39M_St_73</strain>
    </source>
</reference>
<dbReference type="EC" id="4.3.1.18" evidence="4"/>
<evidence type="ECO:0000256" key="1">
    <source>
        <dbReference type="ARBA" id="ARBA00001933"/>
    </source>
</evidence>
<name>A0AA43RM87_9LACT</name>
<comment type="caution">
    <text evidence="6">The sequence shown here is derived from an EMBL/GenBank/DDBJ whole genome shotgun (WGS) entry which is preliminary data.</text>
</comment>
<dbReference type="InterPro" id="IPR050147">
    <property type="entry name" value="Ser/Thr_Dehydratase"/>
</dbReference>
<dbReference type="Proteomes" id="UP001171751">
    <property type="component" value="Unassembled WGS sequence"/>
</dbReference>
<dbReference type="GO" id="GO:0030170">
    <property type="term" value="F:pyridoxal phosphate binding"/>
    <property type="evidence" value="ECO:0007669"/>
    <property type="project" value="InterPro"/>
</dbReference>
<comment type="cofactor">
    <cofactor evidence="1 4">
        <name>pyridoxal 5'-phosphate</name>
        <dbReference type="ChEBI" id="CHEBI:597326"/>
    </cofactor>
</comment>
<feature type="modified residue" description="N6-(pyridoxal phosphate)lysine" evidence="4">
    <location>
        <position position="121"/>
    </location>
</feature>
<comment type="catalytic activity">
    <reaction evidence="4">
        <text>D-serine = pyruvate + NH4(+)</text>
        <dbReference type="Rhea" id="RHEA:13977"/>
        <dbReference type="ChEBI" id="CHEBI:15361"/>
        <dbReference type="ChEBI" id="CHEBI:28938"/>
        <dbReference type="ChEBI" id="CHEBI:35247"/>
        <dbReference type="EC" id="4.3.1.18"/>
    </reaction>
</comment>
<dbReference type="NCBIfam" id="NF002823">
    <property type="entry name" value="PRK02991.1"/>
    <property type="match status" value="1"/>
</dbReference>
<feature type="domain" description="Tryptophan synthase beta chain-like PALP" evidence="5">
    <location>
        <begin position="100"/>
        <end position="394"/>
    </location>
</feature>
<gene>
    <name evidence="4" type="primary">dsdA</name>
    <name evidence="6" type="ORF">Q4F26_01150</name>
</gene>
<sequence>MTQMSNEKIKDYRKTIPGFDEICGTGSYFWVNKEKPPVEEANKISDYSIDDANDAEARLDRFAPFIKLSFEDTVELDGIIESPISEIDEFQGYLEKYYDAEIPGKMYLKRDDLLPIAGTIKARGAIYEVLKHGEDLAIEHGLISGFDDDYTKFASPEFKEFFSQYGIVVGTTGNLGISSGVMGRTLGFKVTIHMSAEAKQWKKDYLRSFGINVVEHDTNFTEAVRNGRAESDADPKSYFVDDEHSEELFFGYTVAGARMVKILDEMDIRVDEDHPLFVYLPCGIGGSPGGITFGLKQQYGDNVHCFFAEPTQMPSMLLGLLSKEYDNICVDDAGIEAKTVMDGLAVPRTSGFVSRTMEKYFDGGYTLSENESMRHLAAMIDCENIPLEPAALAGTPGPAKLFTTEAGQNYIKEKGLEDKVDNITHISWATGGSMVPESDMQEFYDAGKSLQ</sequence>
<dbReference type="PANTHER" id="PTHR48078">
    <property type="entry name" value="THREONINE DEHYDRATASE, MITOCHONDRIAL-RELATED"/>
    <property type="match status" value="1"/>
</dbReference>
<dbReference type="InterPro" id="IPR036052">
    <property type="entry name" value="TrpB-like_PALP_sf"/>
</dbReference>
<dbReference type="InterPro" id="IPR001926">
    <property type="entry name" value="TrpB-like_PALP"/>
</dbReference>
<dbReference type="GO" id="GO:0009097">
    <property type="term" value="P:isoleucine biosynthetic process"/>
    <property type="evidence" value="ECO:0007669"/>
    <property type="project" value="TreeGrafter"/>
</dbReference>
<proteinExistence type="inferred from homology"/>
<dbReference type="Pfam" id="PF00291">
    <property type="entry name" value="PALP"/>
    <property type="match status" value="1"/>
</dbReference>
<comment type="similarity">
    <text evidence="4">Belongs to the serine/threonine dehydratase family. DsdA subfamily.</text>
</comment>
<evidence type="ECO:0000313" key="7">
    <source>
        <dbReference type="Proteomes" id="UP001171751"/>
    </source>
</evidence>
<dbReference type="HAMAP" id="MF_01030">
    <property type="entry name" value="D_Ser_dehydrat"/>
    <property type="match status" value="1"/>
</dbReference>
<evidence type="ECO:0000259" key="5">
    <source>
        <dbReference type="Pfam" id="PF00291"/>
    </source>
</evidence>
<keyword evidence="7" id="KW-1185">Reference proteome</keyword>
<evidence type="ECO:0000256" key="2">
    <source>
        <dbReference type="ARBA" id="ARBA00022898"/>
    </source>
</evidence>
<organism evidence="6 7">
    <name type="scientific">Atopococcus tabaci</name>
    <dbReference type="NCBI Taxonomy" id="269774"/>
    <lineage>
        <taxon>Bacteria</taxon>
        <taxon>Bacillati</taxon>
        <taxon>Bacillota</taxon>
        <taxon>Bacilli</taxon>
        <taxon>Lactobacillales</taxon>
        <taxon>Carnobacteriaceae</taxon>
        <taxon>Atopococcus</taxon>
    </lineage>
</organism>
<evidence type="ECO:0000313" key="6">
    <source>
        <dbReference type="EMBL" id="MDO5456928.1"/>
    </source>
</evidence>
<keyword evidence="2 4" id="KW-0663">Pyridoxal phosphate</keyword>
<dbReference type="EMBL" id="JAUNQW010000003">
    <property type="protein sequence ID" value="MDO5456928.1"/>
    <property type="molecule type" value="Genomic_DNA"/>
</dbReference>
<dbReference type="GO" id="GO:0036088">
    <property type="term" value="P:D-serine catabolic process"/>
    <property type="evidence" value="ECO:0007669"/>
    <property type="project" value="TreeGrafter"/>
</dbReference>
<dbReference type="AlphaFoldDB" id="A0AA43RM87"/>
<accession>A0AA43RM87</accession>
<protein>
    <recommendedName>
        <fullName evidence="4">Probable D-serine dehydratase</fullName>
        <ecNumber evidence="4">4.3.1.18</ecNumber>
    </recommendedName>
    <alternativeName>
        <fullName evidence="4">D-serine deaminase</fullName>
        <shortName evidence="4">DSD</shortName>
    </alternativeName>
</protein>
<evidence type="ECO:0000256" key="4">
    <source>
        <dbReference type="HAMAP-Rule" id="MF_01030"/>
    </source>
</evidence>
<dbReference type="SUPFAM" id="SSF53686">
    <property type="entry name" value="Tryptophan synthase beta subunit-like PLP-dependent enzymes"/>
    <property type="match status" value="1"/>
</dbReference>
<dbReference type="NCBIfam" id="TIGR02035">
    <property type="entry name" value="D_Ser_am_lyase"/>
    <property type="match status" value="1"/>
</dbReference>
<dbReference type="InterPro" id="IPR011780">
    <property type="entry name" value="D_Ser_am_lyase"/>
</dbReference>
<dbReference type="Gene3D" id="3.40.50.1100">
    <property type="match status" value="2"/>
</dbReference>